<dbReference type="InterPro" id="IPR001480">
    <property type="entry name" value="Bulb-type_lectin_dom"/>
</dbReference>
<dbReference type="InterPro" id="IPR036426">
    <property type="entry name" value="Bulb-type_lectin_dom_sf"/>
</dbReference>
<sequence length="185" mass="20092">MVALLGAAGTALGTEQDRSLFLAALMTRLYSEEQLRTLRKADLDVLTTQHLRSAVAALPAEQNPELRKIFGIGGDTLTTGGRLDTGDRLTSPNGRYTLQMQTDGNLVGYEGTRPFWATGTWDQPGNHLVADPYGRFNLLTVRGTVAWTRSSESAGGLLRLQDDRNLVLYHSGTHPAAAWASHTNV</sequence>
<evidence type="ECO:0000313" key="3">
    <source>
        <dbReference type="Proteomes" id="UP001519654"/>
    </source>
</evidence>
<dbReference type="SMART" id="SM00108">
    <property type="entry name" value="B_lectin"/>
    <property type="match status" value="1"/>
</dbReference>
<organism evidence="2 3">
    <name type="scientific">Paractinoplanes bogorensis</name>
    <dbReference type="NCBI Taxonomy" id="1610840"/>
    <lineage>
        <taxon>Bacteria</taxon>
        <taxon>Bacillati</taxon>
        <taxon>Actinomycetota</taxon>
        <taxon>Actinomycetes</taxon>
        <taxon>Micromonosporales</taxon>
        <taxon>Micromonosporaceae</taxon>
        <taxon>Paractinoplanes</taxon>
    </lineage>
</organism>
<gene>
    <name evidence="2" type="ORF">KOI35_27470</name>
</gene>
<evidence type="ECO:0000313" key="2">
    <source>
        <dbReference type="EMBL" id="MBU2667255.1"/>
    </source>
</evidence>
<name>A0ABS5YUY2_9ACTN</name>
<dbReference type="Proteomes" id="UP001519654">
    <property type="component" value="Unassembled WGS sequence"/>
</dbReference>
<dbReference type="SUPFAM" id="SSF51110">
    <property type="entry name" value="alpha-D-mannose-specific plant lectins"/>
    <property type="match status" value="1"/>
</dbReference>
<dbReference type="Gene3D" id="2.90.10.30">
    <property type="match status" value="1"/>
</dbReference>
<keyword evidence="3" id="KW-1185">Reference proteome</keyword>
<dbReference type="EMBL" id="JAHKKG010000008">
    <property type="protein sequence ID" value="MBU2667255.1"/>
    <property type="molecule type" value="Genomic_DNA"/>
</dbReference>
<accession>A0ABS5YUY2</accession>
<comment type="caution">
    <text evidence="2">The sequence shown here is derived from an EMBL/GenBank/DDBJ whole genome shotgun (WGS) entry which is preliminary data.</text>
</comment>
<reference evidence="2 3" key="1">
    <citation type="submission" date="2021-06" db="EMBL/GenBank/DDBJ databases">
        <title>Actinoplanes lichenicola sp. nov., and Actinoplanes ovalisporus sp. nov., isolated from lichen in Thailand.</title>
        <authorList>
            <person name="Saeng-In P."/>
            <person name="Kanchanasin P."/>
            <person name="Yuki M."/>
            <person name="Kudo T."/>
            <person name="Ohkuma M."/>
            <person name="Phongsopitanun W."/>
            <person name="Tanasupawat S."/>
        </authorList>
    </citation>
    <scope>NUCLEOTIDE SEQUENCE [LARGE SCALE GENOMIC DNA]</scope>
    <source>
        <strain evidence="2 3">NBRC 110975</strain>
    </source>
</reference>
<proteinExistence type="predicted"/>
<dbReference type="PROSITE" id="PS50927">
    <property type="entry name" value="BULB_LECTIN"/>
    <property type="match status" value="1"/>
</dbReference>
<dbReference type="RefSeq" id="WP_215791503.1">
    <property type="nucleotide sequence ID" value="NZ_JAHKKG010000008.1"/>
</dbReference>
<protein>
    <recommendedName>
        <fullName evidence="1">Bulb-type lectin domain-containing protein</fullName>
    </recommendedName>
</protein>
<evidence type="ECO:0000259" key="1">
    <source>
        <dbReference type="PROSITE" id="PS50927"/>
    </source>
</evidence>
<feature type="domain" description="Bulb-type lectin" evidence="1">
    <location>
        <begin position="74"/>
        <end position="185"/>
    </location>
</feature>